<evidence type="ECO:0000256" key="1">
    <source>
        <dbReference type="ARBA" id="ARBA00022737"/>
    </source>
</evidence>
<keyword evidence="1" id="KW-0677">Repeat</keyword>
<feature type="region of interest" description="Disordered" evidence="4">
    <location>
        <begin position="306"/>
        <end position="366"/>
    </location>
</feature>
<dbReference type="PANTHER" id="PTHR23236:SF119">
    <property type="entry name" value="NUCLEAR RNA-BINDING PROTEIN SART-3"/>
    <property type="match status" value="1"/>
</dbReference>
<feature type="compositionally biased region" description="Basic and acidic residues" evidence="4">
    <location>
        <begin position="94"/>
        <end position="108"/>
    </location>
</feature>
<dbReference type="Gene3D" id="3.30.70.330">
    <property type="match status" value="1"/>
</dbReference>
<evidence type="ECO:0000313" key="7">
    <source>
        <dbReference type="RefSeq" id="XP_022088969.1"/>
    </source>
</evidence>
<dbReference type="CTD" id="23029"/>
<gene>
    <name evidence="7" type="primary">LOC110978343</name>
</gene>
<dbReference type="SUPFAM" id="SSF54928">
    <property type="entry name" value="RNA-binding domain, RBD"/>
    <property type="match status" value="1"/>
</dbReference>
<dbReference type="InterPro" id="IPR035979">
    <property type="entry name" value="RBD_domain_sf"/>
</dbReference>
<dbReference type="PROSITE" id="PS50102">
    <property type="entry name" value="RRM"/>
    <property type="match status" value="1"/>
</dbReference>
<dbReference type="OrthoDB" id="442677at2759"/>
<dbReference type="Pfam" id="PF00076">
    <property type="entry name" value="RRM_1"/>
    <property type="match status" value="1"/>
</dbReference>
<evidence type="ECO:0000313" key="6">
    <source>
        <dbReference type="Proteomes" id="UP000694845"/>
    </source>
</evidence>
<accession>A0A8B7Y6Y0</accession>
<dbReference type="InterPro" id="IPR012677">
    <property type="entry name" value="Nucleotide-bd_a/b_plait_sf"/>
</dbReference>
<feature type="domain" description="RRM" evidence="5">
    <location>
        <begin position="161"/>
        <end position="286"/>
    </location>
</feature>
<sequence length="366" mass="40624">MKKKKSREEVATESPIKPDCGGCGEYALGQVAATLSILKEHHPTVQPGKLEDKRGLLAMFGPMPMGSVSSVACAPGVECAPHAGSAVMRKGLEKRKAAEGEDKQSGLKERKKKRQLPESANGIDESGKDVKTSISENLKSTKGERVPLKEWLRPNQEDAKRTVFVGNLPITFDKKKLQKLFCKFGEIKSIRFRSVAPSDPDLPRRVIAQTKQYHPDRNSMNSYIVFQSEEAAKKALKRNGKVVGNNHIRVDLAANSRKEDVSVEFALKLNGSRMAGRDIRVQRATKKKQSAVNAMKRLQMKEAIQSKRNGGVKGRATPARIKKKQGTPRRSKSGQIRTKGKGPMKKSRTGTRHEKLMKGRRKKARK</sequence>
<evidence type="ECO:0000256" key="3">
    <source>
        <dbReference type="PROSITE-ProRule" id="PRU00176"/>
    </source>
</evidence>
<dbReference type="GeneID" id="110978343"/>
<name>A0A8B7Y6Y0_ACAPL</name>
<dbReference type="AlphaFoldDB" id="A0A8B7Y6Y0"/>
<protein>
    <submittedName>
        <fullName evidence="7">RNA-binding protein 34-like isoform X2</fullName>
    </submittedName>
</protein>
<keyword evidence="6" id="KW-1185">Reference proteome</keyword>
<reference evidence="7" key="1">
    <citation type="submission" date="2025-08" db="UniProtKB">
        <authorList>
            <consortium name="RefSeq"/>
        </authorList>
    </citation>
    <scope>IDENTIFICATION</scope>
</reference>
<feature type="region of interest" description="Disordered" evidence="4">
    <location>
        <begin position="94"/>
        <end position="138"/>
    </location>
</feature>
<evidence type="ECO:0000256" key="4">
    <source>
        <dbReference type="SAM" id="MobiDB-lite"/>
    </source>
</evidence>
<keyword evidence="2 3" id="KW-0694">RNA-binding</keyword>
<dbReference type="SMART" id="SM00360">
    <property type="entry name" value="RRM"/>
    <property type="match status" value="1"/>
</dbReference>
<dbReference type="CDD" id="cd12394">
    <property type="entry name" value="RRM1_RBM34"/>
    <property type="match status" value="1"/>
</dbReference>
<dbReference type="RefSeq" id="XP_022088969.1">
    <property type="nucleotide sequence ID" value="XM_022233277.1"/>
</dbReference>
<organism evidence="6 7">
    <name type="scientific">Acanthaster planci</name>
    <name type="common">Crown-of-thorns starfish</name>
    <dbReference type="NCBI Taxonomy" id="133434"/>
    <lineage>
        <taxon>Eukaryota</taxon>
        <taxon>Metazoa</taxon>
        <taxon>Echinodermata</taxon>
        <taxon>Eleutherozoa</taxon>
        <taxon>Asterozoa</taxon>
        <taxon>Asteroidea</taxon>
        <taxon>Valvatacea</taxon>
        <taxon>Valvatida</taxon>
        <taxon>Acanthasteridae</taxon>
        <taxon>Acanthaster</taxon>
    </lineage>
</organism>
<dbReference type="GO" id="GO:0003723">
    <property type="term" value="F:RNA binding"/>
    <property type="evidence" value="ECO:0007669"/>
    <property type="project" value="UniProtKB-UniRule"/>
</dbReference>
<dbReference type="PANTHER" id="PTHR23236">
    <property type="entry name" value="EUKARYOTIC TRANSLATION INITIATION FACTOR 4B/4H"/>
    <property type="match status" value="1"/>
</dbReference>
<dbReference type="InterPro" id="IPR000504">
    <property type="entry name" value="RRM_dom"/>
</dbReference>
<evidence type="ECO:0000259" key="5">
    <source>
        <dbReference type="PROSITE" id="PS50102"/>
    </source>
</evidence>
<evidence type="ECO:0000256" key="2">
    <source>
        <dbReference type="ARBA" id="ARBA00022884"/>
    </source>
</evidence>
<dbReference type="Proteomes" id="UP000694845">
    <property type="component" value="Unplaced"/>
</dbReference>
<proteinExistence type="predicted"/>
<feature type="compositionally biased region" description="Basic residues" evidence="4">
    <location>
        <begin position="320"/>
        <end position="350"/>
    </location>
</feature>